<organism evidence="4 5">
    <name type="scientific">Poriferisphaera corsica</name>
    <dbReference type="NCBI Taxonomy" id="2528020"/>
    <lineage>
        <taxon>Bacteria</taxon>
        <taxon>Pseudomonadati</taxon>
        <taxon>Planctomycetota</taxon>
        <taxon>Phycisphaerae</taxon>
        <taxon>Phycisphaerales</taxon>
        <taxon>Phycisphaeraceae</taxon>
        <taxon>Poriferisphaera</taxon>
    </lineage>
</organism>
<evidence type="ECO:0000313" key="4">
    <source>
        <dbReference type="EMBL" id="QDU35624.1"/>
    </source>
</evidence>
<name>A0A517YZH8_9BACT</name>
<dbReference type="Gene3D" id="1.25.40.20">
    <property type="entry name" value="Ankyrin repeat-containing domain"/>
    <property type="match status" value="1"/>
</dbReference>
<dbReference type="EMBL" id="CP036425">
    <property type="protein sequence ID" value="QDU35624.1"/>
    <property type="molecule type" value="Genomic_DNA"/>
</dbReference>
<evidence type="ECO:0000256" key="1">
    <source>
        <dbReference type="ARBA" id="ARBA00022737"/>
    </source>
</evidence>
<keyword evidence="2 3" id="KW-0040">ANK repeat</keyword>
<dbReference type="Pfam" id="PF12796">
    <property type="entry name" value="Ank_2"/>
    <property type="match status" value="1"/>
</dbReference>
<dbReference type="KEGG" id="pcor:KS4_37070"/>
<dbReference type="SMART" id="SM00248">
    <property type="entry name" value="ANK"/>
    <property type="match status" value="2"/>
</dbReference>
<evidence type="ECO:0000256" key="2">
    <source>
        <dbReference type="ARBA" id="ARBA00023043"/>
    </source>
</evidence>
<dbReference type="PANTHER" id="PTHR24173:SF74">
    <property type="entry name" value="ANKYRIN REPEAT DOMAIN-CONTAINING PROTEIN 16"/>
    <property type="match status" value="1"/>
</dbReference>
<dbReference type="PROSITE" id="PS50297">
    <property type="entry name" value="ANK_REP_REGION"/>
    <property type="match status" value="2"/>
</dbReference>
<evidence type="ECO:0000256" key="3">
    <source>
        <dbReference type="PROSITE-ProRule" id="PRU00023"/>
    </source>
</evidence>
<dbReference type="AlphaFoldDB" id="A0A517YZH8"/>
<dbReference type="SUPFAM" id="SSF48403">
    <property type="entry name" value="Ankyrin repeat"/>
    <property type="match status" value="1"/>
</dbReference>
<dbReference type="InterPro" id="IPR002110">
    <property type="entry name" value="Ankyrin_rpt"/>
</dbReference>
<dbReference type="PANTHER" id="PTHR24173">
    <property type="entry name" value="ANKYRIN REPEAT CONTAINING"/>
    <property type="match status" value="1"/>
</dbReference>
<sequence>MWGFLFCDQRIYKKLMNVMGGCAASRCLNGRDRMRLKKGKSAMSDAVSFMDLIEAGDLDGIRALAEQHSTAVHRHMAYERPWGEELWLPLHHAVRLGKADVVEVLIEVGSNVNGRTRFAAGPTKARATALHVAVTENQLAIAEMLLKAGAEVRAQKADGATPREMVEAMIKAGHEEYEPFLKLIEQYEKV</sequence>
<dbReference type="OrthoDB" id="13225at2"/>
<gene>
    <name evidence="4" type="ORF">KS4_37070</name>
</gene>
<reference evidence="4 5" key="1">
    <citation type="submission" date="2019-02" db="EMBL/GenBank/DDBJ databases">
        <title>Deep-cultivation of Planctomycetes and their phenomic and genomic characterization uncovers novel biology.</title>
        <authorList>
            <person name="Wiegand S."/>
            <person name="Jogler M."/>
            <person name="Boedeker C."/>
            <person name="Pinto D."/>
            <person name="Vollmers J."/>
            <person name="Rivas-Marin E."/>
            <person name="Kohn T."/>
            <person name="Peeters S.H."/>
            <person name="Heuer A."/>
            <person name="Rast P."/>
            <person name="Oberbeckmann S."/>
            <person name="Bunk B."/>
            <person name="Jeske O."/>
            <person name="Meyerdierks A."/>
            <person name="Storesund J.E."/>
            <person name="Kallscheuer N."/>
            <person name="Luecker S."/>
            <person name="Lage O.M."/>
            <person name="Pohl T."/>
            <person name="Merkel B.J."/>
            <person name="Hornburger P."/>
            <person name="Mueller R.-W."/>
            <person name="Bruemmer F."/>
            <person name="Labrenz M."/>
            <person name="Spormann A.M."/>
            <person name="Op den Camp H."/>
            <person name="Overmann J."/>
            <person name="Amann R."/>
            <person name="Jetten M.S.M."/>
            <person name="Mascher T."/>
            <person name="Medema M.H."/>
            <person name="Devos D.P."/>
            <person name="Kaster A.-K."/>
            <person name="Ovreas L."/>
            <person name="Rohde M."/>
            <person name="Galperin M.Y."/>
            <person name="Jogler C."/>
        </authorList>
    </citation>
    <scope>NUCLEOTIDE SEQUENCE [LARGE SCALE GENOMIC DNA]</scope>
    <source>
        <strain evidence="4 5">KS4</strain>
    </source>
</reference>
<keyword evidence="5" id="KW-1185">Reference proteome</keyword>
<feature type="repeat" description="ANK" evidence="3">
    <location>
        <begin position="125"/>
        <end position="157"/>
    </location>
</feature>
<feature type="repeat" description="ANK" evidence="3">
    <location>
        <begin position="85"/>
        <end position="117"/>
    </location>
</feature>
<protein>
    <submittedName>
        <fullName evidence="4">Ankyrin repeats (3 copies)</fullName>
    </submittedName>
</protein>
<proteinExistence type="predicted"/>
<accession>A0A517YZH8</accession>
<evidence type="ECO:0000313" key="5">
    <source>
        <dbReference type="Proteomes" id="UP000317369"/>
    </source>
</evidence>
<keyword evidence="1" id="KW-0677">Repeat</keyword>
<dbReference type="PROSITE" id="PS50088">
    <property type="entry name" value="ANK_REPEAT"/>
    <property type="match status" value="2"/>
</dbReference>
<dbReference type="InterPro" id="IPR036770">
    <property type="entry name" value="Ankyrin_rpt-contain_sf"/>
</dbReference>
<dbReference type="Proteomes" id="UP000317369">
    <property type="component" value="Chromosome"/>
</dbReference>